<keyword evidence="1" id="KW-0812">Transmembrane</keyword>
<feature type="domain" description="FecR protein" evidence="2">
    <location>
        <begin position="120"/>
        <end position="214"/>
    </location>
</feature>
<dbReference type="InterPro" id="IPR006860">
    <property type="entry name" value="FecR"/>
</dbReference>
<dbReference type="EMBL" id="CP140154">
    <property type="protein sequence ID" value="WQG92852.1"/>
    <property type="molecule type" value="Genomic_DNA"/>
</dbReference>
<evidence type="ECO:0000313" key="4">
    <source>
        <dbReference type="EMBL" id="SFW51532.1"/>
    </source>
</evidence>
<reference evidence="5 7" key="2">
    <citation type="submission" date="2023-11" db="EMBL/GenBank/DDBJ databases">
        <title>MicrobeMod: A computational toolkit for identifying prokaryotic methylation and restriction-modification with nanopore sequencing.</title>
        <authorList>
            <person name="Crits-Christoph A."/>
            <person name="Kang S.C."/>
            <person name="Lee H."/>
            <person name="Ostrov N."/>
        </authorList>
    </citation>
    <scope>NUCLEOTIDE SEQUENCE [LARGE SCALE GENOMIC DNA]</scope>
    <source>
        <strain evidence="5 7">ATCC 23090</strain>
    </source>
</reference>
<reference evidence="4 6" key="1">
    <citation type="submission" date="2016-11" db="EMBL/GenBank/DDBJ databases">
        <authorList>
            <person name="Jaros S."/>
            <person name="Januszkiewicz K."/>
            <person name="Wedrychowicz H."/>
        </authorList>
    </citation>
    <scope>NUCLEOTIDE SEQUENCE [LARGE SCALE GENOMIC DNA]</scope>
    <source>
        <strain evidence="4 6">DSM 784</strain>
    </source>
</reference>
<name>A0A1K1PVL9_9BACT</name>
<keyword evidence="1" id="KW-0472">Membrane</keyword>
<keyword evidence="1" id="KW-1133">Transmembrane helix</keyword>
<dbReference type="PANTHER" id="PTHR30273">
    <property type="entry name" value="PERIPLASMIC SIGNAL SENSOR AND SIGMA FACTOR ACTIVATOR FECR-RELATED"/>
    <property type="match status" value="1"/>
</dbReference>
<dbReference type="OrthoDB" id="645173at2"/>
<dbReference type="Pfam" id="PF16344">
    <property type="entry name" value="FecR_C"/>
    <property type="match status" value="1"/>
</dbReference>
<evidence type="ECO:0000313" key="5">
    <source>
        <dbReference type="EMBL" id="WQG92852.1"/>
    </source>
</evidence>
<accession>A0A1K1PVL9</accession>
<dbReference type="EMBL" id="FPIZ01000006">
    <property type="protein sequence ID" value="SFW51532.1"/>
    <property type="molecule type" value="Genomic_DNA"/>
</dbReference>
<dbReference type="Proteomes" id="UP001326715">
    <property type="component" value="Chromosome"/>
</dbReference>
<protein>
    <submittedName>
        <fullName evidence="5">FecR domain-containing protein</fullName>
    </submittedName>
    <submittedName>
        <fullName evidence="4">FecR family protein</fullName>
    </submittedName>
</protein>
<evidence type="ECO:0000313" key="7">
    <source>
        <dbReference type="Proteomes" id="UP001326715"/>
    </source>
</evidence>
<evidence type="ECO:0000256" key="1">
    <source>
        <dbReference type="SAM" id="Phobius"/>
    </source>
</evidence>
<dbReference type="Proteomes" id="UP000183788">
    <property type="component" value="Unassembled WGS sequence"/>
</dbReference>
<dbReference type="GO" id="GO:0016989">
    <property type="term" value="F:sigma factor antagonist activity"/>
    <property type="evidence" value="ECO:0007669"/>
    <property type="project" value="TreeGrafter"/>
</dbReference>
<dbReference type="PIRSF" id="PIRSF018266">
    <property type="entry name" value="FecR"/>
    <property type="match status" value="1"/>
</dbReference>
<dbReference type="Gene3D" id="2.60.120.1440">
    <property type="match status" value="1"/>
</dbReference>
<dbReference type="RefSeq" id="WP_072359992.1">
    <property type="nucleotide sequence ID" value="NZ_CP139972.1"/>
</dbReference>
<evidence type="ECO:0000259" key="2">
    <source>
        <dbReference type="Pfam" id="PF04773"/>
    </source>
</evidence>
<feature type="domain" description="Protein FecR C-terminal" evidence="3">
    <location>
        <begin position="258"/>
        <end position="324"/>
    </location>
</feature>
<evidence type="ECO:0000259" key="3">
    <source>
        <dbReference type="Pfam" id="PF16344"/>
    </source>
</evidence>
<dbReference type="STRING" id="1004.SAMN05661012_02278"/>
<feature type="transmembrane region" description="Helical" evidence="1">
    <location>
        <begin position="71"/>
        <end position="89"/>
    </location>
</feature>
<sequence>MNLDQIKKLLERYNEEQSTAGEKQLIEEWFEGIQQPVTHIPDTVIQQDLADVHAALQKNINVPRRRTMRPWYYAAAAITLLVAAASWFFQHYTRSVLPAGQAPIAKVDNHKEIIDGFYIITTVKGKTEHLTLEDGSTIVLNAGSRLRYPVHFSTGRDLFLEEGEAYFDVAPDPARQFTVHSGGLSTTALGTSFNIRAYRNEQKITVALLSGKVKVTATGKKPVVLESSEQLSYDLQSLQVTRSKFNTPEATGWQQGTLVFKDASYEQVRNAIENTFAVTIINQSDKKAWTYTGSFRQETLQNVLETICLTESLAWSKERDTIILKNKK</sequence>
<dbReference type="PANTHER" id="PTHR30273:SF2">
    <property type="entry name" value="PROTEIN FECR"/>
    <property type="match status" value="1"/>
</dbReference>
<evidence type="ECO:0000313" key="6">
    <source>
        <dbReference type="Proteomes" id="UP000183788"/>
    </source>
</evidence>
<keyword evidence="7" id="KW-1185">Reference proteome</keyword>
<proteinExistence type="predicted"/>
<dbReference type="Pfam" id="PF04773">
    <property type="entry name" value="FecR"/>
    <property type="match status" value="1"/>
</dbReference>
<dbReference type="AlphaFoldDB" id="A0A1K1PVL9"/>
<dbReference type="InterPro" id="IPR012373">
    <property type="entry name" value="Ferrdict_sens_TM"/>
</dbReference>
<dbReference type="Gene3D" id="3.55.50.30">
    <property type="match status" value="1"/>
</dbReference>
<gene>
    <name evidence="4" type="ORF">SAMN05661012_02278</name>
    <name evidence="5" type="ORF">SR876_15135</name>
</gene>
<dbReference type="InterPro" id="IPR032508">
    <property type="entry name" value="FecR_C"/>
</dbReference>
<organism evidence="4 6">
    <name type="scientific">Chitinophaga sancti</name>
    <dbReference type="NCBI Taxonomy" id="1004"/>
    <lineage>
        <taxon>Bacteria</taxon>
        <taxon>Pseudomonadati</taxon>
        <taxon>Bacteroidota</taxon>
        <taxon>Chitinophagia</taxon>
        <taxon>Chitinophagales</taxon>
        <taxon>Chitinophagaceae</taxon>
        <taxon>Chitinophaga</taxon>
    </lineage>
</organism>